<dbReference type="Proteomes" id="UP000280696">
    <property type="component" value="Unassembled WGS sequence"/>
</dbReference>
<comment type="caution">
    <text evidence="4">The sequence shown here is derived from an EMBL/GenBank/DDBJ whole genome shotgun (WGS) entry which is preliminary data.</text>
</comment>
<dbReference type="Pfam" id="PF12682">
    <property type="entry name" value="Flavodoxin_4"/>
    <property type="match status" value="1"/>
</dbReference>
<keyword evidence="1" id="KW-1133">Transmembrane helix</keyword>
<dbReference type="InterPro" id="IPR001375">
    <property type="entry name" value="Peptidase_S9_cat"/>
</dbReference>
<dbReference type="OrthoDB" id="9777383at2"/>
<dbReference type="GO" id="GO:0016651">
    <property type="term" value="F:oxidoreductase activity, acting on NAD(P)H"/>
    <property type="evidence" value="ECO:0007669"/>
    <property type="project" value="UniProtKB-ARBA"/>
</dbReference>
<evidence type="ECO:0000259" key="3">
    <source>
        <dbReference type="Pfam" id="PF12682"/>
    </source>
</evidence>
<dbReference type="PANTHER" id="PTHR39201">
    <property type="entry name" value="EXPORTED PROTEIN-RELATED"/>
    <property type="match status" value="1"/>
</dbReference>
<dbReference type="Gene3D" id="3.40.50.360">
    <property type="match status" value="1"/>
</dbReference>
<dbReference type="InterPro" id="IPR029058">
    <property type="entry name" value="AB_hydrolase_fold"/>
</dbReference>
<evidence type="ECO:0000256" key="1">
    <source>
        <dbReference type="SAM" id="Phobius"/>
    </source>
</evidence>
<keyword evidence="5" id="KW-1185">Reference proteome</keyword>
<dbReference type="SUPFAM" id="SSF52218">
    <property type="entry name" value="Flavoproteins"/>
    <property type="match status" value="1"/>
</dbReference>
<dbReference type="GO" id="GO:0010181">
    <property type="term" value="F:FMN binding"/>
    <property type="evidence" value="ECO:0007669"/>
    <property type="project" value="InterPro"/>
</dbReference>
<dbReference type="GO" id="GO:0008236">
    <property type="term" value="F:serine-type peptidase activity"/>
    <property type="evidence" value="ECO:0007669"/>
    <property type="project" value="InterPro"/>
</dbReference>
<evidence type="ECO:0000313" key="5">
    <source>
        <dbReference type="Proteomes" id="UP000280696"/>
    </source>
</evidence>
<feature type="domain" description="Flavodoxin-like" evidence="3">
    <location>
        <begin position="79"/>
        <end position="218"/>
    </location>
</feature>
<feature type="domain" description="Peptidase S9 prolyl oligopeptidase catalytic" evidence="2">
    <location>
        <begin position="340"/>
        <end position="399"/>
    </location>
</feature>
<keyword evidence="1" id="KW-0812">Transmembrane</keyword>
<dbReference type="GO" id="GO:0006508">
    <property type="term" value="P:proteolysis"/>
    <property type="evidence" value="ECO:0007669"/>
    <property type="project" value="InterPro"/>
</dbReference>
<dbReference type="Pfam" id="PF00326">
    <property type="entry name" value="Peptidase_S9"/>
    <property type="match status" value="1"/>
</dbReference>
<proteinExistence type="predicted"/>
<evidence type="ECO:0000259" key="2">
    <source>
        <dbReference type="Pfam" id="PF00326"/>
    </source>
</evidence>
<dbReference type="InterPro" id="IPR029039">
    <property type="entry name" value="Flavoprotein-like_sf"/>
</dbReference>
<dbReference type="InterPro" id="IPR008254">
    <property type="entry name" value="Flavodoxin/NO_synth"/>
</dbReference>
<protein>
    <recommendedName>
        <fullName evidence="6">Peptidase S9 prolyl oligopeptidase catalytic domain-containing protein</fullName>
    </recommendedName>
</protein>
<organism evidence="4 5">
    <name type="scientific">Parablautia intestinalis</name>
    <dbReference type="NCBI Taxonomy" id="2320100"/>
    <lineage>
        <taxon>Bacteria</taxon>
        <taxon>Bacillati</taxon>
        <taxon>Bacillota</taxon>
        <taxon>Clostridia</taxon>
        <taxon>Lachnospirales</taxon>
        <taxon>Lachnospiraceae</taxon>
        <taxon>Parablautia</taxon>
    </lineage>
</organism>
<feature type="transmembrane region" description="Helical" evidence="1">
    <location>
        <begin position="9"/>
        <end position="27"/>
    </location>
</feature>
<dbReference type="AlphaFoldDB" id="A0A3A9AWI0"/>
<evidence type="ECO:0008006" key="6">
    <source>
        <dbReference type="Google" id="ProtNLM"/>
    </source>
</evidence>
<gene>
    <name evidence="4" type="ORF">D7V94_13150</name>
</gene>
<sequence>MKKWKKRAVIELIVLAVLVVLMSWYLFMGRRITGADDKVVSGDEETHSLVVYFSREGVVSGGVDAVSPASLNSNPYEAISDTETVAKMIQQLTGADLFHIRTDRYYRSAFWGTAATAWIEEALNLRPKLAAKPESLDKYDVIYIGYPIWWFTAPMAVGTFLEGYDLTGKTVVPFCTSTDSGIDVSMDYIREVSGSATVLDGYRVHNSGLEDVSAWLERIGMLEQTDEQQDIEVGLTKSEADIADAALKSGECPDVTEGTETYRNFVIDNVYHSADAGDIHYNVYIPESYDGSRPYALYFTLPGYEGLYFQGVAANIKSEEFGFEAQKYNDEMIIVAPQLNDWGETSADQTIALLEYFLEEYNIDRSKVYGNGFSGGGETMSIVMGKRPDLFTAYLQVSSQWDGAYEPVAEQRLPVYFAIGRNDEYYGAEPTQRAYDTLRALYEKQGLSDDEMDKLLVLDIKKHDYFTERNMSNEHGGGGLFAYDEEIMGWLFSDERGAAVQEGR</sequence>
<dbReference type="Gene3D" id="3.40.50.1820">
    <property type="entry name" value="alpha/beta hydrolase"/>
    <property type="match status" value="1"/>
</dbReference>
<dbReference type="SUPFAM" id="SSF53474">
    <property type="entry name" value="alpha/beta-Hydrolases"/>
    <property type="match status" value="1"/>
</dbReference>
<dbReference type="EMBL" id="RAYQ01000013">
    <property type="protein sequence ID" value="RKI90715.1"/>
    <property type="molecule type" value="Genomic_DNA"/>
</dbReference>
<name>A0A3A9AWI0_9FIRM</name>
<evidence type="ECO:0000313" key="4">
    <source>
        <dbReference type="EMBL" id="RKI90715.1"/>
    </source>
</evidence>
<accession>A0A3A9AWI0</accession>
<dbReference type="RefSeq" id="WP_120470479.1">
    <property type="nucleotide sequence ID" value="NZ_RAYQ01000013.1"/>
</dbReference>
<reference evidence="4 5" key="1">
    <citation type="submission" date="2018-09" db="EMBL/GenBank/DDBJ databases">
        <title>Murine metabolic-syndrome-specific gut microbial biobank.</title>
        <authorList>
            <person name="Liu C."/>
        </authorList>
    </citation>
    <scope>NUCLEOTIDE SEQUENCE [LARGE SCALE GENOMIC DNA]</scope>
    <source>
        <strain evidence="4 5">0.1xD8-82</strain>
    </source>
</reference>
<keyword evidence="1" id="KW-0472">Membrane</keyword>
<dbReference type="PANTHER" id="PTHR39201:SF1">
    <property type="entry name" value="FLAVODOXIN-LIKE DOMAIN-CONTAINING PROTEIN"/>
    <property type="match status" value="1"/>
</dbReference>